<dbReference type="PANTHER" id="PTHR30606:SF10">
    <property type="entry name" value="PHOSPHATIDYLINOSITOL MANNOSIDE ACYLTRANSFERASE"/>
    <property type="match status" value="1"/>
</dbReference>
<dbReference type="AlphaFoldDB" id="A0A8J6NX88"/>
<evidence type="ECO:0000256" key="6">
    <source>
        <dbReference type="ARBA" id="ARBA00023315"/>
    </source>
</evidence>
<protein>
    <submittedName>
        <fullName evidence="7">Lysophospholipid acyltransferase family protein</fullName>
    </submittedName>
</protein>
<dbReference type="PIRSF" id="PIRSF026649">
    <property type="entry name" value="MsbB"/>
    <property type="match status" value="1"/>
</dbReference>
<accession>A0A8J6NX88</accession>
<dbReference type="Pfam" id="PF03279">
    <property type="entry name" value="Lip_A_acyltrans"/>
    <property type="match status" value="1"/>
</dbReference>
<organism evidence="7 8">
    <name type="scientific">Candidatus Desulfatibia profunda</name>
    <dbReference type="NCBI Taxonomy" id="2841695"/>
    <lineage>
        <taxon>Bacteria</taxon>
        <taxon>Pseudomonadati</taxon>
        <taxon>Thermodesulfobacteriota</taxon>
        <taxon>Desulfobacteria</taxon>
        <taxon>Desulfobacterales</taxon>
        <taxon>Desulfobacterales incertae sedis</taxon>
        <taxon>Candidatus Desulfatibia</taxon>
    </lineage>
</organism>
<proteinExistence type="predicted"/>
<evidence type="ECO:0000313" key="8">
    <source>
        <dbReference type="Proteomes" id="UP000603434"/>
    </source>
</evidence>
<sequence>MFDLEKAAYKSIETVFRLIGLIPRKWTFRLGNFLGHLLFMADGKHRDIVLSNLSRAFGHEKSPYEIKMLAKQVFTNSLQIVFDIGWSLRLDKEQLMKYFTIEGRSNIKNAYEQGRGVLVLTAHFGNWELLSVLGAMLNYPLSVVYRPLDFKPLERFFIHLRTRFGGKVVPNKRSLLALLRSLGRGEMVVLLMDQNVDWYEGVFVDFLGHRACTNSGLALLALKTRAPVVPVFMVREKEGFIANFLPEIPLQKTGDQTRDMEDNTQQYNHVIESFLRRYPDQWFWFHQRWKTRPYQPWPRN</sequence>
<keyword evidence="3" id="KW-0997">Cell inner membrane</keyword>
<keyword evidence="5" id="KW-0472">Membrane</keyword>
<dbReference type="GO" id="GO:0009247">
    <property type="term" value="P:glycolipid biosynthetic process"/>
    <property type="evidence" value="ECO:0007669"/>
    <property type="project" value="UniProtKB-ARBA"/>
</dbReference>
<evidence type="ECO:0000256" key="4">
    <source>
        <dbReference type="ARBA" id="ARBA00022679"/>
    </source>
</evidence>
<reference evidence="7 8" key="1">
    <citation type="submission" date="2020-08" db="EMBL/GenBank/DDBJ databases">
        <title>Bridging the membrane lipid divide: bacteria of the FCB group superphylum have the potential to synthesize archaeal ether lipids.</title>
        <authorList>
            <person name="Villanueva L."/>
            <person name="Von Meijenfeldt F.A.B."/>
            <person name="Westbye A.B."/>
            <person name="Yadav S."/>
            <person name="Hopmans E.C."/>
            <person name="Dutilh B.E."/>
            <person name="Sinninghe Damste J.S."/>
        </authorList>
    </citation>
    <scope>NUCLEOTIDE SEQUENCE [LARGE SCALE GENOMIC DNA]</scope>
    <source>
        <strain evidence="7">NIOZ-UU30</strain>
    </source>
</reference>
<dbReference type="GO" id="GO:0005886">
    <property type="term" value="C:plasma membrane"/>
    <property type="evidence" value="ECO:0007669"/>
    <property type="project" value="UniProtKB-SubCell"/>
</dbReference>
<evidence type="ECO:0000256" key="3">
    <source>
        <dbReference type="ARBA" id="ARBA00022519"/>
    </source>
</evidence>
<name>A0A8J6NX88_9BACT</name>
<comment type="caution">
    <text evidence="7">The sequence shown here is derived from an EMBL/GenBank/DDBJ whole genome shotgun (WGS) entry which is preliminary data.</text>
</comment>
<keyword evidence="6 7" id="KW-0012">Acyltransferase</keyword>
<evidence type="ECO:0000313" key="7">
    <source>
        <dbReference type="EMBL" id="MBC8363199.1"/>
    </source>
</evidence>
<dbReference type="GO" id="GO:0016746">
    <property type="term" value="F:acyltransferase activity"/>
    <property type="evidence" value="ECO:0007669"/>
    <property type="project" value="UniProtKB-KW"/>
</dbReference>
<dbReference type="CDD" id="cd07984">
    <property type="entry name" value="LPLAT_LABLAT-like"/>
    <property type="match status" value="1"/>
</dbReference>
<gene>
    <name evidence="7" type="ORF">H8E23_17585</name>
</gene>
<evidence type="ECO:0000256" key="1">
    <source>
        <dbReference type="ARBA" id="ARBA00004533"/>
    </source>
</evidence>
<evidence type="ECO:0000256" key="5">
    <source>
        <dbReference type="ARBA" id="ARBA00023136"/>
    </source>
</evidence>
<dbReference type="PANTHER" id="PTHR30606">
    <property type="entry name" value="LIPID A BIOSYNTHESIS LAUROYL ACYLTRANSFERASE"/>
    <property type="match status" value="1"/>
</dbReference>
<comment type="subcellular location">
    <subcellularLocation>
        <location evidence="1">Cell inner membrane</location>
    </subcellularLocation>
</comment>
<keyword evidence="4" id="KW-0808">Transferase</keyword>
<dbReference type="InterPro" id="IPR004960">
    <property type="entry name" value="LipA_acyltrans"/>
</dbReference>
<dbReference type="EMBL" id="JACNJH010000270">
    <property type="protein sequence ID" value="MBC8363199.1"/>
    <property type="molecule type" value="Genomic_DNA"/>
</dbReference>
<keyword evidence="2" id="KW-1003">Cell membrane</keyword>
<evidence type="ECO:0000256" key="2">
    <source>
        <dbReference type="ARBA" id="ARBA00022475"/>
    </source>
</evidence>
<dbReference type="Proteomes" id="UP000603434">
    <property type="component" value="Unassembled WGS sequence"/>
</dbReference>